<dbReference type="SUPFAM" id="SSF48371">
    <property type="entry name" value="ARM repeat"/>
    <property type="match status" value="1"/>
</dbReference>
<sequence length="790" mass="87004">MQQSFSSLISIIRTESTPVLISTLCSLLSPHPQTPDWFKGFIRVLLNSSILRPLGVQTIFQTLLPLSDSSTSKQMKRGLSLSLTLFTTIPPYIPLSTFFSRISPQIRSLLTMRISTIKPDYQPEMIAMIQASTALVSALAAKFLAETKTYIMEPICRPFFAFSVSDAASDRPSSFSEADVSSALDVLHLFLHQSPHPISAELLNIFSGFIPALFGMYCLVFQSVSNTKTACREALVGFFKILSTHSASSESNDLINPPALVFQELIIPHVIPASVQSVSAPINRTPLRFAHGDSGGVCMSTESEGVGIETETECAVVLLKDLTKTTHISADVIILAIQALTAERKLRITEGEMVLGAMAASSEADEELPDVPQLSQLTDEQYMWLLNFVMRFCEQIGPSGLKTVTHCARFCSEVLSMSLSSPQEASHPTLITASTDDALVEVVMSILVAVGNGALAMTEADVPSIRVIVDLVQKFLTHHNETIKQMAVFVHTSFSAILIRHKQNPTSEVTNHPLDTALSELRHTLIPVRAHGLRVLSSLLAQHDERAMTIHADIHEIIAPQLNETDHFVVGFAIDCYATLVDVFPDIYLPHLIESINAQLDSNPTRALALCDTVLRGMQKKGEMMQHYSDDILSPLFTLATRQSPLQGSFLADLAELVWLMKEKTLQYIHQLVRLGKNVLTLPSSTELSRRGAAHLLSQILRLLNSVSYTAMIDHADVVLEILNVLEVHSDQTKEDDPVTRKHCRIGFGFGEDIVKRIGHLPKVGDRQVENHSLFLDLIFTSQSLGRFGS</sequence>
<keyword evidence="5" id="KW-1185">Reference proteome</keyword>
<dbReference type="Proteomes" id="UP001281761">
    <property type="component" value="Unassembled WGS sequence"/>
</dbReference>
<proteinExistence type="inferred from homology"/>
<name>A0ABQ9Y458_9EUKA</name>
<reference evidence="4 5" key="1">
    <citation type="journal article" date="2022" name="bioRxiv">
        <title>Genomics of Preaxostyla Flagellates Illuminates Evolutionary Transitions and the Path Towards Mitochondrial Loss.</title>
        <authorList>
            <person name="Novak L.V.F."/>
            <person name="Treitli S.C."/>
            <person name="Pyrih J."/>
            <person name="Halakuc P."/>
            <person name="Pipaliya S.V."/>
            <person name="Vacek V."/>
            <person name="Brzon O."/>
            <person name="Soukal P."/>
            <person name="Eme L."/>
            <person name="Dacks J.B."/>
            <person name="Karnkowska A."/>
            <person name="Elias M."/>
            <person name="Hampl V."/>
        </authorList>
    </citation>
    <scope>NUCLEOTIDE SEQUENCE [LARGE SCALE GENOMIC DNA]</scope>
    <source>
        <strain evidence="4">NAU3</strain>
        <tissue evidence="4">Gut</tissue>
    </source>
</reference>
<dbReference type="EMBL" id="JARBJD010000037">
    <property type="protein sequence ID" value="KAK2958501.1"/>
    <property type="molecule type" value="Genomic_DNA"/>
</dbReference>
<evidence type="ECO:0000259" key="2">
    <source>
        <dbReference type="Pfam" id="PF10363"/>
    </source>
</evidence>
<comment type="similarity">
    <text evidence="1">Belongs to the Tango6 family.</text>
</comment>
<dbReference type="Pfam" id="PF10363">
    <property type="entry name" value="RTP1_C1"/>
    <property type="match status" value="1"/>
</dbReference>
<comment type="caution">
    <text evidence="4">The sequence shown here is derived from an EMBL/GenBank/DDBJ whole genome shotgun (WGS) entry which is preliminary data.</text>
</comment>
<evidence type="ECO:0000313" key="5">
    <source>
        <dbReference type="Proteomes" id="UP001281761"/>
    </source>
</evidence>
<evidence type="ECO:0000313" key="4">
    <source>
        <dbReference type="EMBL" id="KAK2958501.1"/>
    </source>
</evidence>
<feature type="domain" description="RNA polymerase II assembly factor Rtp1 C-terminal" evidence="2">
    <location>
        <begin position="515"/>
        <end position="624"/>
    </location>
</feature>
<dbReference type="InterPro" id="IPR011989">
    <property type="entry name" value="ARM-like"/>
</dbReference>
<evidence type="ECO:0000256" key="1">
    <source>
        <dbReference type="ARBA" id="ARBA00005724"/>
    </source>
</evidence>
<dbReference type="InterPro" id="IPR057407">
    <property type="entry name" value="HEAT_TANGO6"/>
</dbReference>
<dbReference type="Gene3D" id="1.25.10.10">
    <property type="entry name" value="Leucine-rich Repeat Variant"/>
    <property type="match status" value="1"/>
</dbReference>
<dbReference type="InterPro" id="IPR039600">
    <property type="entry name" value="TANGO6/Rtp1"/>
</dbReference>
<dbReference type="InterPro" id="IPR019451">
    <property type="entry name" value="Rtp1_C1"/>
</dbReference>
<evidence type="ECO:0000259" key="3">
    <source>
        <dbReference type="Pfam" id="PF23565"/>
    </source>
</evidence>
<dbReference type="PANTHER" id="PTHR20959">
    <property type="entry name" value="TRANSPORT AND GOLGI ORGANIZATION PROTEIN 6 FAMILY MEMBER"/>
    <property type="match status" value="1"/>
</dbReference>
<dbReference type="PANTHER" id="PTHR20959:SF1">
    <property type="entry name" value="TRANSPORT AND GOLGI ORGANIZATION PROTEIN 6 HOMOLOG"/>
    <property type="match status" value="1"/>
</dbReference>
<organism evidence="4 5">
    <name type="scientific">Blattamonas nauphoetae</name>
    <dbReference type="NCBI Taxonomy" id="2049346"/>
    <lineage>
        <taxon>Eukaryota</taxon>
        <taxon>Metamonada</taxon>
        <taxon>Preaxostyla</taxon>
        <taxon>Oxymonadida</taxon>
        <taxon>Blattamonas</taxon>
    </lineage>
</organism>
<protein>
    <submittedName>
        <fullName evidence="4">Transport and Golgi organization protein 6 like protein</fullName>
    </submittedName>
</protein>
<dbReference type="InterPro" id="IPR016024">
    <property type="entry name" value="ARM-type_fold"/>
</dbReference>
<accession>A0ABQ9Y458</accession>
<feature type="domain" description="TANGO6 HEAT repeat" evidence="3">
    <location>
        <begin position="51"/>
        <end position="304"/>
    </location>
</feature>
<gene>
    <name evidence="4" type="ORF">BLNAU_6535</name>
</gene>
<dbReference type="Pfam" id="PF23565">
    <property type="entry name" value="ARM_TANGO6"/>
    <property type="match status" value="1"/>
</dbReference>